<keyword evidence="3" id="KW-0175">Coiled coil</keyword>
<organism evidence="5 6">
    <name type="scientific">Synchytrium endobioticum</name>
    <dbReference type="NCBI Taxonomy" id="286115"/>
    <lineage>
        <taxon>Eukaryota</taxon>
        <taxon>Fungi</taxon>
        <taxon>Fungi incertae sedis</taxon>
        <taxon>Chytridiomycota</taxon>
        <taxon>Chytridiomycota incertae sedis</taxon>
        <taxon>Chytridiomycetes</taxon>
        <taxon>Synchytriales</taxon>
        <taxon>Synchytriaceae</taxon>
        <taxon>Synchytrium</taxon>
    </lineage>
</organism>
<gene>
    <name evidence="5" type="ORF">SeMB42_g03844</name>
</gene>
<reference evidence="5 6" key="1">
    <citation type="journal article" date="2019" name="Sci. Rep.">
        <title>Comparative genomics of chytrid fungi reveal insights into the obligate biotrophic and pathogenic lifestyle of Synchytrium endobioticum.</title>
        <authorList>
            <person name="van de Vossenberg B.T.L.H."/>
            <person name="Warris S."/>
            <person name="Nguyen H.D.T."/>
            <person name="van Gent-Pelzer M.P.E."/>
            <person name="Joly D.L."/>
            <person name="van de Geest H.C."/>
            <person name="Bonants P.J.M."/>
            <person name="Smith D.S."/>
            <person name="Levesque C.A."/>
            <person name="van der Lee T.A.J."/>
        </authorList>
    </citation>
    <scope>NUCLEOTIDE SEQUENCE [LARGE SCALE GENOMIC DNA]</scope>
    <source>
        <strain evidence="5 6">MB42</strain>
    </source>
</reference>
<protein>
    <recommendedName>
        <fullName evidence="2">Autophagy-related protein 14</fullName>
    </recommendedName>
</protein>
<dbReference type="Pfam" id="PF10186">
    <property type="entry name" value="ATG14"/>
    <property type="match status" value="1"/>
</dbReference>
<dbReference type="GO" id="GO:0035493">
    <property type="term" value="P:SNARE complex assembly"/>
    <property type="evidence" value="ECO:0007669"/>
    <property type="project" value="TreeGrafter"/>
</dbReference>
<sequence>MASAPSHPVSQLAPKRRIRHLQSIHIRNVALPDPALSKPTRAHPPPTIHTSKSKMPRATMCSLPDTFYELCLPHQPHPVFFQSELKEATCDPDWGALSDAPISPWISPILPDGCPLVTSPTSQTTPPLPLPPQPTNKLIPRMLNSLDNFILKVWARLHNASEYHLIIEAHVRLKHLDYVAHELTVDNWPPNFVLLGLDGMYFTMGDDLAPTPLDRPNPPDDDAPVVKVDGTKIRQSYKYDAITNIIAAQRDIWETYCNTCGLTDHAQHLIHSMSNDTVPLMRLYRDQKSRIALIERDIMSNTQDIQASRHALKDLQNTIISRRRQLLDSQLSREVIRHALESRRDALTSNQLDINRASIHITKRQRDLITDLKEIFPIEQSTYDVLAYTVCGLRLPNSEYSAKDEDKIATALGYTAHLITMIAYYLQVPLRYAIRPMSSRSSIRDGLQRDESDIYNPSIYAMSPCPLAYTVCGLRLPNSDYSAKDEDKIATALGYTAHLITMIAYYLQVPLRYAIRPMSLRSSIRDRVTRQYQDNPEFPLYSKGNDRFRFDYGVFLLNKDVEQLMNYVGLNVSNLRNTFSV</sequence>
<dbReference type="Proteomes" id="UP000317494">
    <property type="component" value="Unassembled WGS sequence"/>
</dbReference>
<dbReference type="GO" id="GO:0000149">
    <property type="term" value="F:SNARE binding"/>
    <property type="evidence" value="ECO:0007669"/>
    <property type="project" value="TreeGrafter"/>
</dbReference>
<dbReference type="InterPro" id="IPR018791">
    <property type="entry name" value="UV_resistance/autophagy_Atg14"/>
</dbReference>
<evidence type="ECO:0000256" key="1">
    <source>
        <dbReference type="ARBA" id="ARBA00009574"/>
    </source>
</evidence>
<dbReference type="PANTHER" id="PTHR15157">
    <property type="entry name" value="UV RADIATION RESISTANCE-ASSOCIATED GENE PROTEIN"/>
    <property type="match status" value="1"/>
</dbReference>
<dbReference type="GO" id="GO:0032991">
    <property type="term" value="C:protein-containing complex"/>
    <property type="evidence" value="ECO:0007669"/>
    <property type="project" value="UniProtKB-ARBA"/>
</dbReference>
<evidence type="ECO:0000256" key="3">
    <source>
        <dbReference type="ARBA" id="ARBA00023054"/>
    </source>
</evidence>
<evidence type="ECO:0000313" key="5">
    <source>
        <dbReference type="EMBL" id="TPX45942.1"/>
    </source>
</evidence>
<name>A0A507D3A3_9FUNG</name>
<dbReference type="EMBL" id="QEAN01000145">
    <property type="protein sequence ID" value="TPX45942.1"/>
    <property type="molecule type" value="Genomic_DNA"/>
</dbReference>
<proteinExistence type="inferred from homology"/>
<accession>A0A507D3A3</accession>
<comment type="similarity">
    <text evidence="1">Belongs to the ATG14 family.</text>
</comment>
<evidence type="ECO:0000313" key="6">
    <source>
        <dbReference type="Proteomes" id="UP000317494"/>
    </source>
</evidence>
<dbReference type="InterPro" id="IPR038274">
    <property type="entry name" value="Atg6/Beclin_C_sf"/>
</dbReference>
<dbReference type="GO" id="GO:0005768">
    <property type="term" value="C:endosome"/>
    <property type="evidence" value="ECO:0007669"/>
    <property type="project" value="TreeGrafter"/>
</dbReference>
<comment type="caution">
    <text evidence="5">The sequence shown here is derived from an EMBL/GenBank/DDBJ whole genome shotgun (WGS) entry which is preliminary data.</text>
</comment>
<dbReference type="GO" id="GO:0000323">
    <property type="term" value="C:lytic vacuole"/>
    <property type="evidence" value="ECO:0007669"/>
    <property type="project" value="TreeGrafter"/>
</dbReference>
<evidence type="ECO:0000256" key="4">
    <source>
        <dbReference type="SAM" id="MobiDB-lite"/>
    </source>
</evidence>
<evidence type="ECO:0000256" key="2">
    <source>
        <dbReference type="ARBA" id="ARBA00013807"/>
    </source>
</evidence>
<keyword evidence="6" id="KW-1185">Reference proteome</keyword>
<dbReference type="PANTHER" id="PTHR15157:SF5">
    <property type="entry name" value="UV RADIATION RESISTANCE-ASSOCIATED GENE PROTEIN"/>
    <property type="match status" value="1"/>
</dbReference>
<feature type="region of interest" description="Disordered" evidence="4">
    <location>
        <begin position="33"/>
        <end position="56"/>
    </location>
</feature>
<dbReference type="STRING" id="286115.A0A507D3A3"/>
<dbReference type="AlphaFoldDB" id="A0A507D3A3"/>
<dbReference type="Gene3D" id="1.10.418.40">
    <property type="entry name" value="Autophagy protein 6/Beclin 1"/>
    <property type="match status" value="1"/>
</dbReference>
<dbReference type="VEuPathDB" id="FungiDB:SeMB42_g03844"/>